<proteinExistence type="predicted"/>
<organism evidence="1 2">
    <name type="scientific">Colletotrichum truncatum</name>
    <name type="common">Anthracnose fungus</name>
    <name type="synonym">Colletotrichum capsici</name>
    <dbReference type="NCBI Taxonomy" id="5467"/>
    <lineage>
        <taxon>Eukaryota</taxon>
        <taxon>Fungi</taxon>
        <taxon>Dikarya</taxon>
        <taxon>Ascomycota</taxon>
        <taxon>Pezizomycotina</taxon>
        <taxon>Sordariomycetes</taxon>
        <taxon>Hypocreomycetidae</taxon>
        <taxon>Glomerellales</taxon>
        <taxon>Glomerellaceae</taxon>
        <taxon>Colletotrichum</taxon>
        <taxon>Colletotrichum truncatum species complex</taxon>
    </lineage>
</organism>
<keyword evidence="2" id="KW-1185">Reference proteome</keyword>
<sequence length="1310" mass="145187">MGDNPKRPWPQKVFDLDERSRKRQATPDIVSQNDGSGAIHRAIQPNVRSELHGTGIQHSGSGNFSARDIYFGATSNGDCDFLQALYITDPRDDKSRIERVKGGLLRDSYRWILEHDDFRQWRDGGQSRLLWIKGDPGKGKTMLLCGIIDELEKSSRTMLSYFFCQATDVRLNNATAVLRGLIYQILIQEPSRIGRVREKYDHAGKKLVEDANSWDALSKMLFSILEDPSLRDTYLVIDALDECETNLDQLLHLIVKISSSSSSRAKLLISSRNIYHIENKIQPTETQKLLVLELKENAHHISWAVNTYIAQCVSELAQLQRDVVLQEQVRQKMQVKADGTFLWVALVIQELRKAQSWDILETIDDIPAGLEELYGRMIRQIQQLRRRSADFCRKILSTVTTTYRPLHLQELQALADLPVDISHLQHIATIVALCGSFLTIRDSIVYLVHQSAKDFLMLDRYLFPSGSAARHNDIVLQSIQVMSRILKRDVYDLRAPGYPIDEVEPPDPDPLAPARYSLVYWIYHLSDGNPAGQGHNYLQDSGPVHTFLEQHYLHWLEALSLVGSMSEGILQMAKLACLVQASGEALVFRNLTQDALRFIRTNKVGIESSPLQVYTSALIFCPKRSFVWSLFRHLEPQWVTIKPSVENNWNACQQTLEGHDSTVTSVAFSGDGTQLASASDDNTIKVWDSTTGRCLQTLEGHKDTVRSVAFSSASTKLVSRSRDRTVKIWDSATGQCLQTFGFHGDDVCSVACSGDGTKLGSALEDNTINIWDSTTSQCPWVLIGHSDIVWLMVFSVDSTRLASVSADNTIKVWDTTTGQHLQTIKGHKGTVASIAFSDDSIQLASASWDQTVKVWDSSTGQCLQTLEGHGDAVRSVAFSSDSTKLASGSHDRTIKIWDSATGQCLQTLQVHSMVRSVTFSRNNTQLASGSGDCTIRIWDIVPREISYAPESYYSRVESVVFSDKGTQLTSVSDDRNIQIWGRPNDRYLQTPEGHSSFVTSVAFSNDNTKLASGSGDHTIKIWDGATGQCLQTLEGHMNSVTSVTFSGDSSRLASGSNDNTVKIWDGTTGQCLQTLEGHSHSVCSVAFSVDDTKLASGSDDNTVKIWDGTTGQCLQTLEGHMNSVISVTFSGDSSRLASGSDDNTVKIWYSETGQCLQTLEGHDGDVDSVAFSSEGTQLASASSDQTVKIWYSATGQCLRTFDMFRTLYSLRFSETNEILHTDIGSIDLKNTFAISTTASVTGITMTECPRFCGYAISADGTWITRDSENLLWLPPVYRSRRSAVAGSTLVTGCASGHVQFFWFAEGDLGL</sequence>
<dbReference type="EMBL" id="VUJX02000008">
    <property type="protein sequence ID" value="KAL0932792.1"/>
    <property type="molecule type" value="Genomic_DNA"/>
</dbReference>
<protein>
    <submittedName>
        <fullName evidence="1">Beta transducin-like protein HET-D2Y</fullName>
    </submittedName>
</protein>
<dbReference type="Proteomes" id="UP000805649">
    <property type="component" value="Unassembled WGS sequence"/>
</dbReference>
<gene>
    <name evidence="1" type="ORF">CTRU02_211755</name>
</gene>
<reference evidence="1 2" key="1">
    <citation type="journal article" date="2020" name="Phytopathology">
        <title>Genome Sequence Resources of Colletotrichum truncatum, C. plurivorum, C. musicola, and C. sojae: Four Species Pathogenic to Soybean (Glycine max).</title>
        <authorList>
            <person name="Rogerio F."/>
            <person name="Boufleur T.R."/>
            <person name="Ciampi-Guillardi M."/>
            <person name="Sukno S.A."/>
            <person name="Thon M.R."/>
            <person name="Massola Junior N.S."/>
            <person name="Baroncelli R."/>
        </authorList>
    </citation>
    <scope>NUCLEOTIDE SEQUENCE [LARGE SCALE GENOMIC DNA]</scope>
    <source>
        <strain evidence="1 2">CMES1059</strain>
    </source>
</reference>
<evidence type="ECO:0000313" key="2">
    <source>
        <dbReference type="Proteomes" id="UP000805649"/>
    </source>
</evidence>
<accession>A0ACC3YNR7</accession>
<evidence type="ECO:0000313" key="1">
    <source>
        <dbReference type="EMBL" id="KAL0932792.1"/>
    </source>
</evidence>
<comment type="caution">
    <text evidence="1">The sequence shown here is derived from an EMBL/GenBank/DDBJ whole genome shotgun (WGS) entry which is preliminary data.</text>
</comment>
<name>A0ACC3YNR7_COLTU</name>